<dbReference type="EMBL" id="DXHV01000040">
    <property type="protein sequence ID" value="HIW00260.1"/>
    <property type="molecule type" value="Genomic_DNA"/>
</dbReference>
<dbReference type="Pfam" id="PF04076">
    <property type="entry name" value="BOF"/>
    <property type="match status" value="1"/>
</dbReference>
<reference evidence="3" key="1">
    <citation type="journal article" date="2021" name="PeerJ">
        <title>Extensive microbial diversity within the chicken gut microbiome revealed by metagenomics and culture.</title>
        <authorList>
            <person name="Gilroy R."/>
            <person name="Ravi A."/>
            <person name="Getino M."/>
            <person name="Pursley I."/>
            <person name="Horton D.L."/>
            <person name="Alikhan N.F."/>
            <person name="Baker D."/>
            <person name="Gharbi K."/>
            <person name="Hall N."/>
            <person name="Watson M."/>
            <person name="Adriaenssens E.M."/>
            <person name="Foster-Nyarko E."/>
            <person name="Jarju S."/>
            <person name="Secka A."/>
            <person name="Antonio M."/>
            <person name="Oren A."/>
            <person name="Chaudhuri R.R."/>
            <person name="La Ragione R."/>
            <person name="Hildebrand F."/>
            <person name="Pallen M.J."/>
        </authorList>
    </citation>
    <scope>NUCLEOTIDE SEQUENCE</scope>
    <source>
        <strain evidence="3">ChiHecec2B26-446</strain>
    </source>
</reference>
<accession>A0A9D1TP38</accession>
<feature type="signal peptide" evidence="2">
    <location>
        <begin position="1"/>
        <end position="19"/>
    </location>
</feature>
<evidence type="ECO:0000256" key="2">
    <source>
        <dbReference type="SAM" id="SignalP"/>
    </source>
</evidence>
<dbReference type="Gene3D" id="2.40.50.200">
    <property type="entry name" value="Bacterial OB-fold"/>
    <property type="match status" value="1"/>
</dbReference>
<proteinExistence type="predicted"/>
<evidence type="ECO:0000313" key="4">
    <source>
        <dbReference type="Proteomes" id="UP000886752"/>
    </source>
</evidence>
<dbReference type="SUPFAM" id="SSF101756">
    <property type="entry name" value="Hypothetical protein YgiW"/>
    <property type="match status" value="1"/>
</dbReference>
<keyword evidence="1 2" id="KW-0732">Signal</keyword>
<sequence>MRALFLALCLCLCATPVLAAFEGPGTAPHPQYGPQGYQGGFRGPQSAAVTRASQVATAHEDTPCTLTGSIIEQISKNRYLFRDASGTTIVNIGHKKFRGQTVTPQTRIRLVGEVDFDHGGREVDVDYLEIVR</sequence>
<gene>
    <name evidence="3" type="ORF">H9894_03630</name>
</gene>
<dbReference type="Proteomes" id="UP000886752">
    <property type="component" value="Unassembled WGS sequence"/>
</dbReference>
<dbReference type="PANTHER" id="PTHR36571">
    <property type="entry name" value="PROTEIN YGIW"/>
    <property type="match status" value="1"/>
</dbReference>
<comment type="caution">
    <text evidence="3">The sequence shown here is derived from an EMBL/GenBank/DDBJ whole genome shotgun (WGS) entry which is preliminary data.</text>
</comment>
<dbReference type="InterPro" id="IPR005220">
    <property type="entry name" value="CarO-like"/>
</dbReference>
<dbReference type="PANTHER" id="PTHR36571:SF1">
    <property type="entry name" value="PROTEIN YGIW"/>
    <property type="match status" value="1"/>
</dbReference>
<reference evidence="3" key="2">
    <citation type="submission" date="2021-04" db="EMBL/GenBank/DDBJ databases">
        <authorList>
            <person name="Gilroy R."/>
        </authorList>
    </citation>
    <scope>NUCLEOTIDE SEQUENCE</scope>
    <source>
        <strain evidence="3">ChiHecec2B26-446</strain>
    </source>
</reference>
<dbReference type="NCBIfam" id="NF033674">
    <property type="entry name" value="stress_OB_fold"/>
    <property type="match status" value="1"/>
</dbReference>
<organism evidence="3 4">
    <name type="scientific">Candidatus Desulfovibrio intestinipullorum</name>
    <dbReference type="NCBI Taxonomy" id="2838536"/>
    <lineage>
        <taxon>Bacteria</taxon>
        <taxon>Pseudomonadati</taxon>
        <taxon>Thermodesulfobacteriota</taxon>
        <taxon>Desulfovibrionia</taxon>
        <taxon>Desulfovibrionales</taxon>
        <taxon>Desulfovibrionaceae</taxon>
        <taxon>Desulfovibrio</taxon>
    </lineage>
</organism>
<evidence type="ECO:0000256" key="1">
    <source>
        <dbReference type="ARBA" id="ARBA00022729"/>
    </source>
</evidence>
<protein>
    <submittedName>
        <fullName evidence="3">NirD/YgiW/YdeI family stress tolerance protein</fullName>
    </submittedName>
</protein>
<dbReference type="AlphaFoldDB" id="A0A9D1TP38"/>
<dbReference type="InterPro" id="IPR036700">
    <property type="entry name" value="BOBF_sf"/>
</dbReference>
<evidence type="ECO:0000313" key="3">
    <source>
        <dbReference type="EMBL" id="HIW00260.1"/>
    </source>
</evidence>
<name>A0A9D1TP38_9BACT</name>
<feature type="chain" id="PRO_5039290615" evidence="2">
    <location>
        <begin position="20"/>
        <end position="132"/>
    </location>
</feature>